<proteinExistence type="predicted"/>
<evidence type="ECO:0000313" key="2">
    <source>
        <dbReference type="EMBL" id="PVV04563.1"/>
    </source>
</evidence>
<dbReference type="EMBL" id="MBFS01000109">
    <property type="protein sequence ID" value="PVV04563.1"/>
    <property type="molecule type" value="Genomic_DNA"/>
</dbReference>
<comment type="caution">
    <text evidence="2">The sequence shown here is derived from an EMBL/GenBank/DDBJ whole genome shotgun (WGS) entry which is preliminary data.</text>
</comment>
<accession>A0A2T9ZIW1</accession>
<name>A0A2T9ZIW1_9FUNG</name>
<sequence length="657" mass="74602">MNPNKRPVATNSQIHEPNQSLTDNFPDRSTDTVLPLEELSRFDSTILTILKTSGPTPFQKYRNGFSFIRDISQYKSKFEASSNPNLSNTNVTSNDTPVSETLQTKKSIASDINHSESSRHTRSSSNFATNPKKRSFGDSINPDTIDSPLAKKHTSFHNYAFSEKVLIVSTPNFANLTATIRYMFAPLPPKLDIFHSSSKNTLNKSAHISKDSELFQPNRTVLKVKLSSRFKNKIIEAFEHSSLLNTGNGSDITTNDKVAEYSDKNKKAYKSDLPINNKKPPSKPSSLESSDTDSSESLKSSSQTSKLIKDLSNNKNEISSNLVSTKFCDKISSLLTNLSFTFKNPLRTSCSKSEIENFKETSSKLDQLGIAYKERAEKYLKHSSYVAILIYLEATLAFLESFWYCKPILAPVNLLNKLSKLIDLGELIKKEISERFLKKKSRLEDFKILSGLKNLLLSTIYYRVSRHCSEMMLQLLDYYSRSSVAIPTSNQSKNLSESSNYIKAIEKLASLENNYMEKSETLSQTEDLNNLINPEFLSRKFKELWSRCFIPSTTARTNKSSTVQTTTSQDPLQKNKDISLSSKGSKYEIIIQHEIFNTKDQSNRKNRPYYTYDSTSNIPLKYPVNSQMSILDITAFCRQIVREFAQESRIENFKHFS</sequence>
<feature type="compositionally biased region" description="Low complexity" evidence="1">
    <location>
        <begin position="273"/>
        <end position="289"/>
    </location>
</feature>
<keyword evidence="3" id="KW-1185">Reference proteome</keyword>
<dbReference type="AlphaFoldDB" id="A0A2T9ZIW1"/>
<feature type="compositionally biased region" description="Polar residues" evidence="1">
    <location>
        <begin position="79"/>
        <end position="112"/>
    </location>
</feature>
<evidence type="ECO:0000313" key="3">
    <source>
        <dbReference type="Proteomes" id="UP000245609"/>
    </source>
</evidence>
<feature type="region of interest" description="Disordered" evidence="1">
    <location>
        <begin position="1"/>
        <end position="28"/>
    </location>
</feature>
<evidence type="ECO:0000256" key="1">
    <source>
        <dbReference type="SAM" id="MobiDB-lite"/>
    </source>
</evidence>
<organism evidence="2 3">
    <name type="scientific">Smittium megazygosporum</name>
    <dbReference type="NCBI Taxonomy" id="133381"/>
    <lineage>
        <taxon>Eukaryota</taxon>
        <taxon>Fungi</taxon>
        <taxon>Fungi incertae sedis</taxon>
        <taxon>Zoopagomycota</taxon>
        <taxon>Kickxellomycotina</taxon>
        <taxon>Harpellomycetes</taxon>
        <taxon>Harpellales</taxon>
        <taxon>Legeriomycetaceae</taxon>
        <taxon>Smittium</taxon>
    </lineage>
</organism>
<gene>
    <name evidence="2" type="ORF">BB560_000938</name>
</gene>
<protein>
    <submittedName>
        <fullName evidence="2">Uncharacterized protein</fullName>
    </submittedName>
</protein>
<dbReference type="Proteomes" id="UP000245609">
    <property type="component" value="Unassembled WGS sequence"/>
</dbReference>
<feature type="compositionally biased region" description="Polar residues" evidence="1">
    <location>
        <begin position="1"/>
        <end position="23"/>
    </location>
</feature>
<feature type="region of interest" description="Disordered" evidence="1">
    <location>
        <begin position="79"/>
        <end position="142"/>
    </location>
</feature>
<feature type="region of interest" description="Disordered" evidence="1">
    <location>
        <begin position="269"/>
        <end position="301"/>
    </location>
</feature>
<reference evidence="2 3" key="1">
    <citation type="journal article" date="2018" name="MBio">
        <title>Comparative Genomics Reveals the Core Gene Toolbox for the Fungus-Insect Symbiosis.</title>
        <authorList>
            <person name="Wang Y."/>
            <person name="Stata M."/>
            <person name="Wang W."/>
            <person name="Stajich J.E."/>
            <person name="White M.M."/>
            <person name="Moncalvo J.M."/>
        </authorList>
    </citation>
    <scope>NUCLEOTIDE SEQUENCE [LARGE SCALE GENOMIC DNA]</scope>
    <source>
        <strain evidence="2 3">SC-DP-2</strain>
    </source>
</reference>